<keyword evidence="3" id="KW-1185">Reference proteome</keyword>
<dbReference type="EMBL" id="ML120383">
    <property type="protein sequence ID" value="RPA99952.1"/>
    <property type="molecule type" value="Genomic_DNA"/>
</dbReference>
<keyword evidence="1" id="KW-0812">Transmembrane</keyword>
<evidence type="ECO:0000313" key="2">
    <source>
        <dbReference type="EMBL" id="RPA99952.1"/>
    </source>
</evidence>
<dbReference type="Proteomes" id="UP000276215">
    <property type="component" value="Unassembled WGS sequence"/>
</dbReference>
<keyword evidence="1" id="KW-0472">Membrane</keyword>
<gene>
    <name evidence="2" type="ORF">L873DRAFT_842049</name>
</gene>
<feature type="transmembrane region" description="Helical" evidence="1">
    <location>
        <begin position="32"/>
        <end position="51"/>
    </location>
</feature>
<keyword evidence="1" id="KW-1133">Transmembrane helix</keyword>
<feature type="transmembrane region" description="Helical" evidence="1">
    <location>
        <begin position="58"/>
        <end position="75"/>
    </location>
</feature>
<proteinExistence type="predicted"/>
<evidence type="ECO:0000256" key="1">
    <source>
        <dbReference type="SAM" id="Phobius"/>
    </source>
</evidence>
<accession>A0A3N4JNY8</accession>
<reference evidence="2 3" key="1">
    <citation type="journal article" date="2018" name="Nat. Ecol. Evol.">
        <title>Pezizomycetes genomes reveal the molecular basis of ectomycorrhizal truffle lifestyle.</title>
        <authorList>
            <person name="Murat C."/>
            <person name="Payen T."/>
            <person name="Noel B."/>
            <person name="Kuo A."/>
            <person name="Morin E."/>
            <person name="Chen J."/>
            <person name="Kohler A."/>
            <person name="Krizsan K."/>
            <person name="Balestrini R."/>
            <person name="Da Silva C."/>
            <person name="Montanini B."/>
            <person name="Hainaut M."/>
            <person name="Levati E."/>
            <person name="Barry K.W."/>
            <person name="Belfiori B."/>
            <person name="Cichocki N."/>
            <person name="Clum A."/>
            <person name="Dockter R.B."/>
            <person name="Fauchery L."/>
            <person name="Guy J."/>
            <person name="Iotti M."/>
            <person name="Le Tacon F."/>
            <person name="Lindquist E.A."/>
            <person name="Lipzen A."/>
            <person name="Malagnac F."/>
            <person name="Mello A."/>
            <person name="Molinier V."/>
            <person name="Miyauchi S."/>
            <person name="Poulain J."/>
            <person name="Riccioni C."/>
            <person name="Rubini A."/>
            <person name="Sitrit Y."/>
            <person name="Splivallo R."/>
            <person name="Traeger S."/>
            <person name="Wang M."/>
            <person name="Zifcakova L."/>
            <person name="Wipf D."/>
            <person name="Zambonelli A."/>
            <person name="Paolocci F."/>
            <person name="Nowrousian M."/>
            <person name="Ottonello S."/>
            <person name="Baldrian P."/>
            <person name="Spatafora J.W."/>
            <person name="Henrissat B."/>
            <person name="Nagy L.G."/>
            <person name="Aury J.M."/>
            <person name="Wincker P."/>
            <person name="Grigoriev I.V."/>
            <person name="Bonfante P."/>
            <person name="Martin F.M."/>
        </authorList>
    </citation>
    <scope>NUCLEOTIDE SEQUENCE [LARGE SCALE GENOMIC DNA]</scope>
    <source>
        <strain evidence="2 3">120613-1</strain>
    </source>
</reference>
<name>A0A3N4JNY8_9PEZI</name>
<sequence length="123" mass="14401">MGILFFFLFFFFLFLFLLILLSCGMDGWGSDYLTIVPFLSFFFSLLLLSCYPLFDPTYTLFIVLLFFYNLSPFSISPPKLYFKEISLSLPLSSSFFLPHRYYVTIISNAEKKKVAPPRITGYR</sequence>
<dbReference type="AlphaFoldDB" id="A0A3N4JNY8"/>
<protein>
    <submittedName>
        <fullName evidence="2">Uncharacterized protein</fullName>
    </submittedName>
</protein>
<evidence type="ECO:0000313" key="3">
    <source>
        <dbReference type="Proteomes" id="UP000276215"/>
    </source>
</evidence>
<organism evidence="2 3">
    <name type="scientific">Choiromyces venosus 120613-1</name>
    <dbReference type="NCBI Taxonomy" id="1336337"/>
    <lineage>
        <taxon>Eukaryota</taxon>
        <taxon>Fungi</taxon>
        <taxon>Dikarya</taxon>
        <taxon>Ascomycota</taxon>
        <taxon>Pezizomycotina</taxon>
        <taxon>Pezizomycetes</taxon>
        <taxon>Pezizales</taxon>
        <taxon>Tuberaceae</taxon>
        <taxon>Choiromyces</taxon>
    </lineage>
</organism>